<sequence length="273" mass="30086">SSWLISWNSKGKTSLVTRDLSANPLGPFTQQRPLSPAAAASIPHPEIQEWTAASTTLQGIDLLACSTRYKTSAWTRLSRDFPAAASQYQRHWPCMFRTLPTSLHSRREQRRLNAHSANARLKFSAQASIHLDGGECRLTPAAHNILPGEEGPVLPDLYLNAGGVTVSYFEWLKNLNHDSNLHLLQCAGEPGERSLDGERTHPVEPSASFLKRMGGASEKDIVHSGLDYTMGRSAKNIAIVAKRYNLGLDLRLAAYIHSIEKIFQTCADQGLAF</sequence>
<dbReference type="Proteomes" id="UP000094527">
    <property type="component" value="Unassembled WGS sequence"/>
</dbReference>
<dbReference type="PANTHER" id="PTHR11606:SF13">
    <property type="entry name" value="GLUTAMATE DEHYDROGENASE 1, MITOCHONDRIAL"/>
    <property type="match status" value="1"/>
</dbReference>
<name>A0A1D2M9G4_ORCCI</name>
<keyword evidence="4" id="KW-1185">Reference proteome</keyword>
<dbReference type="GO" id="GO:0005739">
    <property type="term" value="C:mitochondrion"/>
    <property type="evidence" value="ECO:0007669"/>
    <property type="project" value="TreeGrafter"/>
</dbReference>
<accession>A0A1D2M9G4</accession>
<evidence type="ECO:0000259" key="2">
    <source>
        <dbReference type="SMART" id="SM00839"/>
    </source>
</evidence>
<dbReference type="Gene3D" id="3.40.50.720">
    <property type="entry name" value="NAD(P)-binding Rossmann-like Domain"/>
    <property type="match status" value="1"/>
</dbReference>
<dbReference type="InterPro" id="IPR006096">
    <property type="entry name" value="Glu/Leu/Phe/Val/Trp_DH_C"/>
</dbReference>
<dbReference type="PANTHER" id="PTHR11606">
    <property type="entry name" value="GLUTAMATE DEHYDROGENASE"/>
    <property type="match status" value="1"/>
</dbReference>
<reference evidence="3 4" key="1">
    <citation type="journal article" date="2016" name="Genome Biol. Evol.">
        <title>Gene Family Evolution Reflects Adaptation to Soil Environmental Stressors in the Genome of the Collembolan Orchesella cincta.</title>
        <authorList>
            <person name="Faddeeva-Vakhrusheva A."/>
            <person name="Derks M.F."/>
            <person name="Anvar S.Y."/>
            <person name="Agamennone V."/>
            <person name="Suring W."/>
            <person name="Smit S."/>
            <person name="van Straalen N.M."/>
            <person name="Roelofs D."/>
        </authorList>
    </citation>
    <scope>NUCLEOTIDE SEQUENCE [LARGE SCALE GENOMIC DNA]</scope>
    <source>
        <tissue evidence="3">Mixed pool</tissue>
    </source>
</reference>
<dbReference type="SUPFAM" id="SSF51735">
    <property type="entry name" value="NAD(P)-binding Rossmann-fold domains"/>
    <property type="match status" value="1"/>
</dbReference>
<dbReference type="EMBL" id="LJIJ01002525">
    <property type="protein sequence ID" value="ODM89579.1"/>
    <property type="molecule type" value="Genomic_DNA"/>
</dbReference>
<dbReference type="GO" id="GO:0006538">
    <property type="term" value="P:L-glutamate catabolic process"/>
    <property type="evidence" value="ECO:0007669"/>
    <property type="project" value="TreeGrafter"/>
</dbReference>
<dbReference type="AlphaFoldDB" id="A0A1D2M9G4"/>
<gene>
    <name evidence="3" type="ORF">Ocin01_17106</name>
</gene>
<feature type="domain" description="Glutamate/phenylalanine/leucine/valine/L-tryptophan dehydrogenase C-terminal" evidence="2">
    <location>
        <begin position="41"/>
        <end position="270"/>
    </location>
</feature>
<dbReference type="SMART" id="SM00839">
    <property type="entry name" value="ELFV_dehydrog"/>
    <property type="match status" value="1"/>
</dbReference>
<dbReference type="STRING" id="48709.A0A1D2M9G4"/>
<dbReference type="GO" id="GO:0004352">
    <property type="term" value="F:glutamate dehydrogenase (NAD+) activity"/>
    <property type="evidence" value="ECO:0007669"/>
    <property type="project" value="TreeGrafter"/>
</dbReference>
<evidence type="ECO:0000256" key="1">
    <source>
        <dbReference type="ARBA" id="ARBA00023002"/>
    </source>
</evidence>
<dbReference type="Pfam" id="PF00208">
    <property type="entry name" value="ELFV_dehydrog"/>
    <property type="match status" value="1"/>
</dbReference>
<organism evidence="3 4">
    <name type="scientific">Orchesella cincta</name>
    <name type="common">Springtail</name>
    <name type="synonym">Podura cincta</name>
    <dbReference type="NCBI Taxonomy" id="48709"/>
    <lineage>
        <taxon>Eukaryota</taxon>
        <taxon>Metazoa</taxon>
        <taxon>Ecdysozoa</taxon>
        <taxon>Arthropoda</taxon>
        <taxon>Hexapoda</taxon>
        <taxon>Collembola</taxon>
        <taxon>Entomobryomorpha</taxon>
        <taxon>Entomobryoidea</taxon>
        <taxon>Orchesellidae</taxon>
        <taxon>Orchesellinae</taxon>
        <taxon>Orchesella</taxon>
    </lineage>
</organism>
<proteinExistence type="predicted"/>
<protein>
    <submittedName>
        <fullName evidence="3">Glutamate dehydrogenase, mitochondrial</fullName>
    </submittedName>
</protein>
<feature type="non-terminal residue" evidence="3">
    <location>
        <position position="1"/>
    </location>
</feature>
<keyword evidence="1" id="KW-0560">Oxidoreductase</keyword>
<evidence type="ECO:0000313" key="4">
    <source>
        <dbReference type="Proteomes" id="UP000094527"/>
    </source>
</evidence>
<comment type="caution">
    <text evidence="3">The sequence shown here is derived from an EMBL/GenBank/DDBJ whole genome shotgun (WGS) entry which is preliminary data.</text>
</comment>
<dbReference type="InterPro" id="IPR036291">
    <property type="entry name" value="NAD(P)-bd_dom_sf"/>
</dbReference>
<evidence type="ECO:0000313" key="3">
    <source>
        <dbReference type="EMBL" id="ODM89579.1"/>
    </source>
</evidence>
<dbReference type="OrthoDB" id="6718861at2759"/>